<dbReference type="Proteomes" id="UP001060085">
    <property type="component" value="Linkage Group LG06"/>
</dbReference>
<proteinExistence type="predicted"/>
<evidence type="ECO:0000313" key="1">
    <source>
        <dbReference type="EMBL" id="KAI5655997.1"/>
    </source>
</evidence>
<organism evidence="1 2">
    <name type="scientific">Catharanthus roseus</name>
    <name type="common">Madagascar periwinkle</name>
    <name type="synonym">Vinca rosea</name>
    <dbReference type="NCBI Taxonomy" id="4058"/>
    <lineage>
        <taxon>Eukaryota</taxon>
        <taxon>Viridiplantae</taxon>
        <taxon>Streptophyta</taxon>
        <taxon>Embryophyta</taxon>
        <taxon>Tracheophyta</taxon>
        <taxon>Spermatophyta</taxon>
        <taxon>Magnoliopsida</taxon>
        <taxon>eudicotyledons</taxon>
        <taxon>Gunneridae</taxon>
        <taxon>Pentapetalae</taxon>
        <taxon>asterids</taxon>
        <taxon>lamiids</taxon>
        <taxon>Gentianales</taxon>
        <taxon>Apocynaceae</taxon>
        <taxon>Rauvolfioideae</taxon>
        <taxon>Vinceae</taxon>
        <taxon>Catharanthinae</taxon>
        <taxon>Catharanthus</taxon>
    </lineage>
</organism>
<gene>
    <name evidence="1" type="ORF">M9H77_24790</name>
</gene>
<sequence>MDWQSTASLLRNQAPWLAISPFQANLTSPLCSSLRNPYGSHLGVARQRLCIQDEQKLKWILRRRVIVSAHNFSQFGKLNFSRRDVRDVRQNVFGGSEPFRGKPGSVSFLGLTHQSVEESKLVSAPIEENAGSYIWILAPVALISSFVLPRFFIGDAIDELFKNTVLAEIVFTFFSEVMFYIGLATFLRVTDHVQKPYLQFSAKRWSLITGLRGYLTSAFFTMGFKVVAPLFVVYVTWPVLGLPALVSVAPFLVSCLIQYAYEKLLESRGSSSWPLVPILFEVYRIYQLTRAANFIERFMYALKELPLSQQLLETKAAASVSMIVTFQILGLFHGKAILSGSIPPAISGVSMAAAAATRLFRMSRPLRLGHHSSNSFSNSCDFTSMSNGSGEIRCFSNKGRLGKSFLEAKEAAASVSTSDCVLTSEETKTNRGLDLGFLLANVRDVLLRRFNEVITIRSRRSKVKLYVQSFIEKGIMDCRFFTLFAVAGSLLGSFLCYVEGCFLILESYMKYFHALSQGLEMGHLLQLLIEAIDMFLVATAMLVFGMGLHVLFVGSHDLGDNKSSSQPPQSNYIKTLPSCIGMNSIMQAKTKIGHAVVMILQVGVLEKFKSVPLVTGFDLACFAGAVFASSACIFLLSKIPIATPTKMAG</sequence>
<reference evidence="2" key="1">
    <citation type="journal article" date="2023" name="Nat. Plants">
        <title>Single-cell RNA sequencing provides a high-resolution roadmap for understanding the multicellular compartmentation of specialized metabolism.</title>
        <authorList>
            <person name="Sun S."/>
            <person name="Shen X."/>
            <person name="Li Y."/>
            <person name="Li Y."/>
            <person name="Wang S."/>
            <person name="Li R."/>
            <person name="Zhang H."/>
            <person name="Shen G."/>
            <person name="Guo B."/>
            <person name="Wei J."/>
            <person name="Xu J."/>
            <person name="St-Pierre B."/>
            <person name="Chen S."/>
            <person name="Sun C."/>
        </authorList>
    </citation>
    <scope>NUCLEOTIDE SEQUENCE [LARGE SCALE GENOMIC DNA]</scope>
</reference>
<name>A0ACC0A7R7_CATRO</name>
<accession>A0ACC0A7R7</accession>
<evidence type="ECO:0000313" key="2">
    <source>
        <dbReference type="Proteomes" id="UP001060085"/>
    </source>
</evidence>
<comment type="caution">
    <text evidence="1">The sequence shown here is derived from an EMBL/GenBank/DDBJ whole genome shotgun (WGS) entry which is preliminary data.</text>
</comment>
<protein>
    <submittedName>
        <fullName evidence="1">Uncharacterized protein</fullName>
    </submittedName>
</protein>
<dbReference type="EMBL" id="CM044706">
    <property type="protein sequence ID" value="KAI5655997.1"/>
    <property type="molecule type" value="Genomic_DNA"/>
</dbReference>
<keyword evidence="2" id="KW-1185">Reference proteome</keyword>